<accession>A0A251X727</accession>
<dbReference type="GO" id="GO:0070042">
    <property type="term" value="F:rRNA (uridine-N3-)-methyltransferase activity"/>
    <property type="evidence" value="ECO:0007669"/>
    <property type="project" value="TreeGrafter"/>
</dbReference>
<evidence type="ECO:0000256" key="8">
    <source>
        <dbReference type="ARBA" id="ARBA00022679"/>
    </source>
</evidence>
<dbReference type="NCBIfam" id="NF008692">
    <property type="entry name" value="PRK11713.1-5"/>
    <property type="match status" value="1"/>
</dbReference>
<evidence type="ECO:0000256" key="6">
    <source>
        <dbReference type="ARBA" id="ARBA00022552"/>
    </source>
</evidence>
<dbReference type="RefSeq" id="WP_086488842.1">
    <property type="nucleotide sequence ID" value="NZ_MSLT01000019.1"/>
</dbReference>
<dbReference type="InterPro" id="IPR015947">
    <property type="entry name" value="PUA-like_sf"/>
</dbReference>
<evidence type="ECO:0000256" key="2">
    <source>
        <dbReference type="ARBA" id="ARBA00005528"/>
    </source>
</evidence>
<keyword evidence="16" id="KW-1185">Reference proteome</keyword>
<comment type="caution">
    <text evidence="15">The sequence shown here is derived from an EMBL/GenBank/DDBJ whole genome shotgun (WGS) entry which is preliminary data.</text>
</comment>
<dbReference type="NCBIfam" id="TIGR00046">
    <property type="entry name" value="RsmE family RNA methyltransferase"/>
    <property type="match status" value="1"/>
</dbReference>
<dbReference type="GO" id="GO:0070475">
    <property type="term" value="P:rRNA base methylation"/>
    <property type="evidence" value="ECO:0007669"/>
    <property type="project" value="TreeGrafter"/>
</dbReference>
<keyword evidence="8 12" id="KW-0808">Transferase</keyword>
<dbReference type="AlphaFoldDB" id="A0A251X727"/>
<evidence type="ECO:0000256" key="9">
    <source>
        <dbReference type="ARBA" id="ARBA00022691"/>
    </source>
</evidence>
<dbReference type="Gene3D" id="3.40.1280.10">
    <property type="match status" value="1"/>
</dbReference>
<name>A0A251X727_9GAMM</name>
<dbReference type="PIRSF" id="PIRSF015601">
    <property type="entry name" value="MTase_slr0722"/>
    <property type="match status" value="1"/>
</dbReference>
<keyword evidence="5 12" id="KW-0963">Cytoplasm</keyword>
<gene>
    <name evidence="15" type="ORF">TPSD3_12225</name>
</gene>
<comment type="subcellular location">
    <subcellularLocation>
        <location evidence="1 12">Cytoplasm</location>
    </subcellularLocation>
</comment>
<evidence type="ECO:0000256" key="11">
    <source>
        <dbReference type="ARBA" id="ARBA00047944"/>
    </source>
</evidence>
<dbReference type="PANTHER" id="PTHR30027:SF3">
    <property type="entry name" value="16S RRNA (URACIL(1498)-N(3))-METHYLTRANSFERASE"/>
    <property type="match status" value="1"/>
</dbReference>
<dbReference type="InterPro" id="IPR006700">
    <property type="entry name" value="RsmE"/>
</dbReference>
<dbReference type="EMBL" id="MSLT01000019">
    <property type="protein sequence ID" value="OUD12902.1"/>
    <property type="molecule type" value="Genomic_DNA"/>
</dbReference>
<dbReference type="InterPro" id="IPR029028">
    <property type="entry name" value="Alpha/beta_knot_MTases"/>
</dbReference>
<feature type="domain" description="Ribosomal RNA small subunit methyltransferase E methyltransferase" evidence="13">
    <location>
        <begin position="75"/>
        <end position="235"/>
    </location>
</feature>
<evidence type="ECO:0000256" key="3">
    <source>
        <dbReference type="ARBA" id="ARBA00012328"/>
    </source>
</evidence>
<evidence type="ECO:0000256" key="4">
    <source>
        <dbReference type="ARBA" id="ARBA00013673"/>
    </source>
</evidence>
<dbReference type="Pfam" id="PF20260">
    <property type="entry name" value="PUA_4"/>
    <property type="match status" value="1"/>
</dbReference>
<dbReference type="SUPFAM" id="SSF75217">
    <property type="entry name" value="alpha/beta knot"/>
    <property type="match status" value="1"/>
</dbReference>
<evidence type="ECO:0000256" key="5">
    <source>
        <dbReference type="ARBA" id="ARBA00022490"/>
    </source>
</evidence>
<dbReference type="Proteomes" id="UP000194798">
    <property type="component" value="Unassembled WGS sequence"/>
</dbReference>
<evidence type="ECO:0000256" key="10">
    <source>
        <dbReference type="ARBA" id="ARBA00025699"/>
    </source>
</evidence>
<proteinExistence type="inferred from homology"/>
<dbReference type="InterPro" id="IPR029026">
    <property type="entry name" value="tRNA_m1G_MTases_N"/>
</dbReference>
<comment type="catalytic activity">
    <reaction evidence="11 12">
        <text>uridine(1498) in 16S rRNA + S-adenosyl-L-methionine = N(3)-methyluridine(1498) in 16S rRNA + S-adenosyl-L-homocysteine + H(+)</text>
        <dbReference type="Rhea" id="RHEA:42920"/>
        <dbReference type="Rhea" id="RHEA-COMP:10283"/>
        <dbReference type="Rhea" id="RHEA-COMP:10284"/>
        <dbReference type="ChEBI" id="CHEBI:15378"/>
        <dbReference type="ChEBI" id="CHEBI:57856"/>
        <dbReference type="ChEBI" id="CHEBI:59789"/>
        <dbReference type="ChEBI" id="CHEBI:65315"/>
        <dbReference type="ChEBI" id="CHEBI:74502"/>
        <dbReference type="EC" id="2.1.1.193"/>
    </reaction>
</comment>
<comment type="function">
    <text evidence="10 12">Specifically methylates the N3 position of the uracil ring of uridine 1498 (m3U1498) in 16S rRNA. Acts on the fully assembled 30S ribosomal subunit.</text>
</comment>
<evidence type="ECO:0000259" key="13">
    <source>
        <dbReference type="Pfam" id="PF04452"/>
    </source>
</evidence>
<dbReference type="EC" id="2.1.1.193" evidence="3 12"/>
<keyword evidence="6 12" id="KW-0698">rRNA processing</keyword>
<keyword evidence="9 12" id="KW-0949">S-adenosyl-L-methionine</keyword>
<keyword evidence="7 12" id="KW-0489">Methyltransferase</keyword>
<comment type="similarity">
    <text evidence="2 12">Belongs to the RNA methyltransferase RsmE family.</text>
</comment>
<dbReference type="Pfam" id="PF04452">
    <property type="entry name" value="Methyltrans_RNA"/>
    <property type="match status" value="1"/>
</dbReference>
<evidence type="ECO:0000313" key="15">
    <source>
        <dbReference type="EMBL" id="OUD12902.1"/>
    </source>
</evidence>
<dbReference type="OrthoDB" id="9815641at2"/>
<dbReference type="PANTHER" id="PTHR30027">
    <property type="entry name" value="RIBOSOMAL RNA SMALL SUBUNIT METHYLTRANSFERASE E"/>
    <property type="match status" value="1"/>
</dbReference>
<dbReference type="CDD" id="cd18084">
    <property type="entry name" value="RsmE-like"/>
    <property type="match status" value="1"/>
</dbReference>
<evidence type="ECO:0000256" key="1">
    <source>
        <dbReference type="ARBA" id="ARBA00004496"/>
    </source>
</evidence>
<evidence type="ECO:0000259" key="14">
    <source>
        <dbReference type="Pfam" id="PF20260"/>
    </source>
</evidence>
<evidence type="ECO:0000313" key="16">
    <source>
        <dbReference type="Proteomes" id="UP000194798"/>
    </source>
</evidence>
<dbReference type="InterPro" id="IPR046886">
    <property type="entry name" value="RsmE_MTase_dom"/>
</dbReference>
<reference evidence="15 16" key="1">
    <citation type="submission" date="2016-12" db="EMBL/GenBank/DDBJ databases">
        <title>Thioflexothrix psekupsii D3 genome sequencing and assembly.</title>
        <authorList>
            <person name="Fomenkov A."/>
            <person name="Vincze T."/>
            <person name="Grabovich M."/>
            <person name="Anton B.P."/>
            <person name="Dubinina G."/>
            <person name="Orlova M."/>
            <person name="Belousova E."/>
            <person name="Roberts R.J."/>
        </authorList>
    </citation>
    <scope>NUCLEOTIDE SEQUENCE [LARGE SCALE GENOMIC DNA]</scope>
    <source>
        <strain evidence="15">D3</strain>
    </source>
</reference>
<dbReference type="InterPro" id="IPR046887">
    <property type="entry name" value="RsmE_PUA-like"/>
</dbReference>
<organism evidence="15 16">
    <name type="scientific">Thioflexithrix psekupsensis</name>
    <dbReference type="NCBI Taxonomy" id="1570016"/>
    <lineage>
        <taxon>Bacteria</taxon>
        <taxon>Pseudomonadati</taxon>
        <taxon>Pseudomonadota</taxon>
        <taxon>Gammaproteobacteria</taxon>
        <taxon>Thiotrichales</taxon>
        <taxon>Thioflexithrix</taxon>
    </lineage>
</organism>
<dbReference type="GO" id="GO:0005737">
    <property type="term" value="C:cytoplasm"/>
    <property type="evidence" value="ECO:0007669"/>
    <property type="project" value="UniProtKB-SubCell"/>
</dbReference>
<dbReference type="SUPFAM" id="SSF88697">
    <property type="entry name" value="PUA domain-like"/>
    <property type="match status" value="1"/>
</dbReference>
<sequence>MRISRVYLDAVLTAHQEVRLPLETAHYLLHVLRLKVGESLIVFNGLNWDYHATLIHADKKMAMLQLHEGYFVTNESPLETVLVQALARPEHMDYSLQKATELGVTRIVPVITARSPPVDNARRDKRQGHWLRIVASACEQCGRAYLPRLDELQPLDAGLRSVQTDLSLVLDPSAENYLTDFNEIKVKSVAVLIGAEGGLASEELAMATQMNYKKVRLGTRILRTETASSATLTLCQWLWGDWQPLKRI</sequence>
<evidence type="ECO:0000256" key="12">
    <source>
        <dbReference type="PIRNR" id="PIRNR015601"/>
    </source>
</evidence>
<feature type="domain" description="Ribosomal RNA small subunit methyltransferase E PUA-like" evidence="14">
    <location>
        <begin position="23"/>
        <end position="60"/>
    </location>
</feature>
<evidence type="ECO:0000256" key="7">
    <source>
        <dbReference type="ARBA" id="ARBA00022603"/>
    </source>
</evidence>
<dbReference type="Gene3D" id="2.40.240.20">
    <property type="entry name" value="Hypothetical PUA domain-like, domain 1"/>
    <property type="match status" value="1"/>
</dbReference>
<protein>
    <recommendedName>
        <fullName evidence="4 12">Ribosomal RNA small subunit methyltransferase E</fullName>
        <ecNumber evidence="3 12">2.1.1.193</ecNumber>
    </recommendedName>
</protein>